<keyword evidence="11" id="KW-1185">Reference proteome</keyword>
<dbReference type="InterPro" id="IPR004550">
    <property type="entry name" value="AsnASE_II"/>
</dbReference>
<keyword evidence="7" id="KW-0732">Signal</keyword>
<dbReference type="GO" id="GO:0004067">
    <property type="term" value="F:asparaginase activity"/>
    <property type="evidence" value="ECO:0007669"/>
    <property type="project" value="UniProtKB-UniRule"/>
</dbReference>
<dbReference type="RefSeq" id="WP_103788718.1">
    <property type="nucleotide sequence ID" value="NZ_PQVF01000005.1"/>
</dbReference>
<dbReference type="Gene3D" id="3.40.50.1170">
    <property type="entry name" value="L-asparaginase, N-terminal domain"/>
    <property type="match status" value="1"/>
</dbReference>
<gene>
    <name evidence="10" type="primary">ansB</name>
    <name evidence="10" type="ORF">C3K47_08610</name>
</gene>
<dbReference type="SUPFAM" id="SSF53774">
    <property type="entry name" value="Glutaminase/Asparaginase"/>
    <property type="match status" value="1"/>
</dbReference>
<protein>
    <submittedName>
        <fullName evidence="10">L-asparaginase 2</fullName>
        <ecNumber evidence="10">3.5.1.1</ecNumber>
    </submittedName>
</protein>
<dbReference type="EC" id="3.5.1.1" evidence="10"/>
<dbReference type="InterPro" id="IPR020827">
    <property type="entry name" value="Asparaginase/glutaminase_AS1"/>
</dbReference>
<dbReference type="CDD" id="cd08964">
    <property type="entry name" value="L-asparaginase_II"/>
    <property type="match status" value="1"/>
</dbReference>
<evidence type="ECO:0000256" key="3">
    <source>
        <dbReference type="PIRSR" id="PIRSR001220-1"/>
    </source>
</evidence>
<comment type="caution">
    <text evidence="10">The sequence shown here is derived from an EMBL/GenBank/DDBJ whole genome shotgun (WGS) entry which is preliminary data.</text>
</comment>
<feature type="active site" description="O-isoaspartyl threonine intermediate" evidence="3">
    <location>
        <position position="36"/>
    </location>
</feature>
<dbReference type="Proteomes" id="UP000236893">
    <property type="component" value="Unassembled WGS sequence"/>
</dbReference>
<feature type="domain" description="L-asparaginase N-terminal" evidence="8">
    <location>
        <begin position="27"/>
        <end position="220"/>
    </location>
</feature>
<evidence type="ECO:0000313" key="10">
    <source>
        <dbReference type="EMBL" id="POY37108.1"/>
    </source>
</evidence>
<dbReference type="InterPro" id="IPR036152">
    <property type="entry name" value="Asp/glu_Ase-like_sf"/>
</dbReference>
<feature type="binding site" evidence="4">
    <location>
        <position position="82"/>
    </location>
    <ligand>
        <name>substrate</name>
    </ligand>
</feature>
<dbReference type="OrthoDB" id="9788068at2"/>
<comment type="similarity">
    <text evidence="1 6">Belongs to the asparaginase 1 family.</text>
</comment>
<name>A0A2S5A3F3_9SPHI</name>
<proteinExistence type="inferred from homology"/>
<evidence type="ECO:0000259" key="8">
    <source>
        <dbReference type="Pfam" id="PF00710"/>
    </source>
</evidence>
<dbReference type="EMBL" id="PQVF01000005">
    <property type="protein sequence ID" value="POY37108.1"/>
    <property type="molecule type" value="Genomic_DNA"/>
</dbReference>
<feature type="chain" id="PRO_5015635524" evidence="7">
    <location>
        <begin position="24"/>
        <end position="352"/>
    </location>
</feature>
<dbReference type="Pfam" id="PF17763">
    <property type="entry name" value="Asparaginase_C"/>
    <property type="match status" value="1"/>
</dbReference>
<dbReference type="InterPro" id="IPR027473">
    <property type="entry name" value="L-asparaginase_C"/>
</dbReference>
<dbReference type="GO" id="GO:0006528">
    <property type="term" value="P:asparagine metabolic process"/>
    <property type="evidence" value="ECO:0007669"/>
    <property type="project" value="InterPro"/>
</dbReference>
<sequence length="352" mass="37713">MKRSLTKFTLLLIAVTISCTTFGQNVRVKILATGGTIAGAGASADRAAYTAGKLPIDELLNAVPQIHKLAKITGEQVASIGSQDMSVEVWLKLAKRINEIFAKNEADAIVITHGTDTQEETAYFLDLTVKYNKPVVLVGAMRPATAISADGPKNLLDAVVVAADPKSQGRGVLLAMNERVFDAKSVTKTNSTSLETFLSTNFGPIGLIYDKKVEYYYTPVRKSGTSTPFDVSNLTSLPRVDVAYMYADADPTALNAFVSAGAKGVVFTGVGNGNMNKKNYDAIKAATDKGVIVVRATRTPGGRVTLHDEVDDAALGTLVSDDYNAQKARILLMLALTNTTDKAKIQNMFFEY</sequence>
<dbReference type="NCBIfam" id="TIGR00520">
    <property type="entry name" value="asnASE_II"/>
    <property type="match status" value="1"/>
</dbReference>
<feature type="active site" evidence="5">
    <location>
        <position position="36"/>
    </location>
</feature>
<dbReference type="FunFam" id="3.40.50.1170:FF:000001">
    <property type="entry name" value="L-asparaginase 2"/>
    <property type="match status" value="1"/>
</dbReference>
<evidence type="ECO:0000256" key="2">
    <source>
        <dbReference type="ARBA" id="ARBA00022801"/>
    </source>
</evidence>
<dbReference type="PRINTS" id="PR00139">
    <property type="entry name" value="ASNGLNASE"/>
</dbReference>
<organism evidence="10 11">
    <name type="scientific">Solitalea longa</name>
    <dbReference type="NCBI Taxonomy" id="2079460"/>
    <lineage>
        <taxon>Bacteria</taxon>
        <taxon>Pseudomonadati</taxon>
        <taxon>Bacteroidota</taxon>
        <taxon>Sphingobacteriia</taxon>
        <taxon>Sphingobacteriales</taxon>
        <taxon>Sphingobacteriaceae</taxon>
        <taxon>Solitalea</taxon>
    </lineage>
</organism>
<dbReference type="PANTHER" id="PTHR11707:SF28">
    <property type="entry name" value="60 KDA LYSOPHOSPHOLIPASE"/>
    <property type="match status" value="1"/>
</dbReference>
<dbReference type="PIRSF" id="PIRSF500176">
    <property type="entry name" value="L_ASNase"/>
    <property type="match status" value="1"/>
</dbReference>
<feature type="signal peptide" evidence="7">
    <location>
        <begin position="1"/>
        <end position="23"/>
    </location>
</feature>
<dbReference type="PROSITE" id="PS00144">
    <property type="entry name" value="ASN_GLN_ASE_1"/>
    <property type="match status" value="1"/>
</dbReference>
<evidence type="ECO:0000256" key="5">
    <source>
        <dbReference type="PROSITE-ProRule" id="PRU10099"/>
    </source>
</evidence>
<dbReference type="PROSITE" id="PS51257">
    <property type="entry name" value="PROKAR_LIPOPROTEIN"/>
    <property type="match status" value="1"/>
</dbReference>
<dbReference type="AlphaFoldDB" id="A0A2S5A3F3"/>
<feature type="domain" description="Asparaginase/glutaminase C-terminal" evidence="9">
    <location>
        <begin position="239"/>
        <end position="349"/>
    </location>
</feature>
<dbReference type="InterPro" id="IPR040919">
    <property type="entry name" value="Asparaginase_C"/>
</dbReference>
<evidence type="ECO:0000256" key="6">
    <source>
        <dbReference type="RuleBase" id="RU004456"/>
    </source>
</evidence>
<dbReference type="InterPro" id="IPR027474">
    <property type="entry name" value="L-asparaginase_N"/>
</dbReference>
<dbReference type="Gene3D" id="3.40.50.40">
    <property type="match status" value="1"/>
</dbReference>
<evidence type="ECO:0000256" key="4">
    <source>
        <dbReference type="PIRSR" id="PIRSR001220-2"/>
    </source>
</evidence>
<dbReference type="Pfam" id="PF00710">
    <property type="entry name" value="Asparaginase"/>
    <property type="match status" value="1"/>
</dbReference>
<dbReference type="InterPro" id="IPR006034">
    <property type="entry name" value="Asparaginase/glutaminase-like"/>
</dbReference>
<evidence type="ECO:0000256" key="1">
    <source>
        <dbReference type="ARBA" id="ARBA00010518"/>
    </source>
</evidence>
<reference evidence="10 11" key="1">
    <citation type="submission" date="2018-01" db="EMBL/GenBank/DDBJ databases">
        <authorList>
            <person name="Gaut B.S."/>
            <person name="Morton B.R."/>
            <person name="Clegg M.T."/>
            <person name="Duvall M.R."/>
        </authorList>
    </citation>
    <scope>NUCLEOTIDE SEQUENCE [LARGE SCALE GENOMIC DNA]</scope>
    <source>
        <strain evidence="10 11">HR-AV</strain>
    </source>
</reference>
<dbReference type="PIRSF" id="PIRSF001220">
    <property type="entry name" value="L-ASNase_gatD"/>
    <property type="match status" value="1"/>
</dbReference>
<dbReference type="SMART" id="SM00870">
    <property type="entry name" value="Asparaginase"/>
    <property type="match status" value="1"/>
</dbReference>
<dbReference type="InterPro" id="IPR037152">
    <property type="entry name" value="L-asparaginase_N_sf"/>
</dbReference>
<evidence type="ECO:0000259" key="9">
    <source>
        <dbReference type="Pfam" id="PF17763"/>
    </source>
</evidence>
<dbReference type="PROSITE" id="PS51732">
    <property type="entry name" value="ASN_GLN_ASE_3"/>
    <property type="match status" value="1"/>
</dbReference>
<evidence type="ECO:0000256" key="7">
    <source>
        <dbReference type="SAM" id="SignalP"/>
    </source>
</evidence>
<dbReference type="PANTHER" id="PTHR11707">
    <property type="entry name" value="L-ASPARAGINASE"/>
    <property type="match status" value="1"/>
</dbReference>
<evidence type="ECO:0000313" key="11">
    <source>
        <dbReference type="Proteomes" id="UP000236893"/>
    </source>
</evidence>
<keyword evidence="2 10" id="KW-0378">Hydrolase</keyword>
<feature type="binding site" evidence="4">
    <location>
        <begin position="115"/>
        <end position="116"/>
    </location>
    <ligand>
        <name>substrate</name>
    </ligand>
</feature>
<accession>A0A2S5A3F3</accession>